<comment type="caution">
    <text evidence="2">The sequence shown here is derived from an EMBL/GenBank/DDBJ whole genome shotgun (WGS) entry which is preliminary data.</text>
</comment>
<gene>
    <name evidence="2" type="ORF">BEN30_15580</name>
</gene>
<dbReference type="InterPro" id="IPR007410">
    <property type="entry name" value="LpqE-like"/>
</dbReference>
<reference evidence="3" key="1">
    <citation type="submission" date="2016-07" db="EMBL/GenBank/DDBJ databases">
        <authorList>
            <person name="Florea S."/>
            <person name="Webb J.S."/>
            <person name="Jaromczyk J."/>
            <person name="Schardl C.L."/>
        </authorList>
    </citation>
    <scope>NUCLEOTIDE SEQUENCE [LARGE SCALE GENOMIC DNA]</scope>
    <source>
        <strain evidence="3">MV-1</strain>
    </source>
</reference>
<keyword evidence="1" id="KW-0732">Signal</keyword>
<evidence type="ECO:0000313" key="3">
    <source>
        <dbReference type="Proteomes" id="UP000095347"/>
    </source>
</evidence>
<evidence type="ECO:0000313" key="2">
    <source>
        <dbReference type="EMBL" id="OEJ65103.1"/>
    </source>
</evidence>
<dbReference type="Gene3D" id="2.60.40.1890">
    <property type="entry name" value="PCu(A)C copper chaperone"/>
    <property type="match status" value="1"/>
</dbReference>
<organism evidence="2 3">
    <name type="scientific">Magnetovibrio blakemorei</name>
    <dbReference type="NCBI Taxonomy" id="28181"/>
    <lineage>
        <taxon>Bacteria</taxon>
        <taxon>Pseudomonadati</taxon>
        <taxon>Pseudomonadota</taxon>
        <taxon>Alphaproteobacteria</taxon>
        <taxon>Rhodospirillales</taxon>
        <taxon>Magnetovibrionaceae</taxon>
        <taxon>Magnetovibrio</taxon>
    </lineage>
</organism>
<dbReference type="RefSeq" id="WP_069958992.1">
    <property type="nucleotide sequence ID" value="NZ_MCGG01000055.1"/>
</dbReference>
<proteinExistence type="predicted"/>
<dbReference type="InterPro" id="IPR036182">
    <property type="entry name" value="PCuAC_sf"/>
</dbReference>
<dbReference type="Pfam" id="PF04314">
    <property type="entry name" value="PCuAC"/>
    <property type="match status" value="1"/>
</dbReference>
<dbReference type="EMBL" id="MCGG01000055">
    <property type="protein sequence ID" value="OEJ65103.1"/>
    <property type="molecule type" value="Genomic_DNA"/>
</dbReference>
<accession>A0A1E5Q4Q5</accession>
<dbReference type="PANTHER" id="PTHR36302:SF1">
    <property type="entry name" value="COPPER CHAPERONE PCU(A)C"/>
    <property type="match status" value="1"/>
</dbReference>
<feature type="chain" id="PRO_5009184067" description="Copper chaperone PCu(A)C" evidence="1">
    <location>
        <begin position="25"/>
        <end position="182"/>
    </location>
</feature>
<feature type="signal peptide" evidence="1">
    <location>
        <begin position="1"/>
        <end position="24"/>
    </location>
</feature>
<dbReference type="SUPFAM" id="SSF110087">
    <property type="entry name" value="DR1885-like metal-binding protein"/>
    <property type="match status" value="1"/>
</dbReference>
<dbReference type="Proteomes" id="UP000095347">
    <property type="component" value="Unassembled WGS sequence"/>
</dbReference>
<dbReference type="PANTHER" id="PTHR36302">
    <property type="entry name" value="BLR7088 PROTEIN"/>
    <property type="match status" value="1"/>
</dbReference>
<evidence type="ECO:0000256" key="1">
    <source>
        <dbReference type="SAM" id="SignalP"/>
    </source>
</evidence>
<evidence type="ECO:0008006" key="4">
    <source>
        <dbReference type="Google" id="ProtNLM"/>
    </source>
</evidence>
<dbReference type="InterPro" id="IPR058248">
    <property type="entry name" value="Lxx211020-like"/>
</dbReference>
<sequence length="182" mass="19330">MYTFKSLFAATALAAVTFSGAALAGDMTISQPWARASAGMAKAGAAFMTLHNDTGMDDTLIAAKSDVASRVELHTHLMEGGVMKMREVKGGIPVKNGASQDLKPGSYHVMFMGLKAPFQENSTFPVTLVFEHAGEKSIVVEVKGPGAMSGAMSGDMTPHNMGGMKQMKQMQEMQHSTMPPMK</sequence>
<keyword evidence="3" id="KW-1185">Reference proteome</keyword>
<dbReference type="OrthoDB" id="9796962at2"/>
<dbReference type="STRING" id="28181.BEN30_15580"/>
<protein>
    <recommendedName>
        <fullName evidence="4">Copper chaperone PCu(A)C</fullName>
    </recommendedName>
</protein>
<name>A0A1E5Q4Q5_9PROT</name>
<dbReference type="AlphaFoldDB" id="A0A1E5Q4Q5"/>